<evidence type="ECO:0000313" key="2">
    <source>
        <dbReference type="EMBL" id="NEX47382.1"/>
    </source>
</evidence>
<accession>A0A6B3RW77</accession>
<dbReference type="EMBL" id="JAAIKE010000004">
    <property type="protein sequence ID" value="NEX47382.1"/>
    <property type="molecule type" value="Genomic_DNA"/>
</dbReference>
<reference evidence="2 3" key="1">
    <citation type="submission" date="2020-02" db="EMBL/GenBank/DDBJ databases">
        <title>Rhodobacter algicola sp. nov., isolated from microalga culture.</title>
        <authorList>
            <person name="Park C.-Y."/>
        </authorList>
    </citation>
    <scope>NUCLEOTIDE SEQUENCE [LARGE SCALE GENOMIC DNA]</scope>
    <source>
        <strain evidence="2 3">ETT8</strain>
    </source>
</reference>
<evidence type="ECO:0000259" key="1">
    <source>
        <dbReference type="PROSITE" id="PS51332"/>
    </source>
</evidence>
<comment type="caution">
    <text evidence="2">The sequence shown here is derived from an EMBL/GenBank/DDBJ whole genome shotgun (WGS) entry which is preliminary data.</text>
</comment>
<dbReference type="InterPro" id="IPR006158">
    <property type="entry name" value="Cobalamin-bd"/>
</dbReference>
<keyword evidence="3" id="KW-1185">Reference proteome</keyword>
<gene>
    <name evidence="2" type="ORF">G3572_14305</name>
</gene>
<dbReference type="GO" id="GO:0046872">
    <property type="term" value="F:metal ion binding"/>
    <property type="evidence" value="ECO:0007669"/>
    <property type="project" value="InterPro"/>
</dbReference>
<evidence type="ECO:0000313" key="3">
    <source>
        <dbReference type="Proteomes" id="UP000481421"/>
    </source>
</evidence>
<dbReference type="PROSITE" id="PS51332">
    <property type="entry name" value="B12_BINDING"/>
    <property type="match status" value="1"/>
</dbReference>
<protein>
    <recommendedName>
        <fullName evidence="1">B12-binding domain-containing protein</fullName>
    </recommendedName>
</protein>
<dbReference type="Gene3D" id="3.40.50.280">
    <property type="entry name" value="Cobalamin-binding domain"/>
    <property type="match status" value="1"/>
</dbReference>
<dbReference type="InterPro" id="IPR036724">
    <property type="entry name" value="Cobalamin-bd_sf"/>
</dbReference>
<proteinExistence type="predicted"/>
<organism evidence="2 3">
    <name type="scientific">Pseudotabrizicola algicola</name>
    <dbReference type="NCBI Taxonomy" id="2709381"/>
    <lineage>
        <taxon>Bacteria</taxon>
        <taxon>Pseudomonadati</taxon>
        <taxon>Pseudomonadota</taxon>
        <taxon>Alphaproteobacteria</taxon>
        <taxon>Rhodobacterales</taxon>
        <taxon>Paracoccaceae</taxon>
        <taxon>Pseudotabrizicola</taxon>
    </lineage>
</organism>
<dbReference type="GO" id="GO:0031419">
    <property type="term" value="F:cobalamin binding"/>
    <property type="evidence" value="ECO:0007669"/>
    <property type="project" value="InterPro"/>
</dbReference>
<name>A0A6B3RW77_9RHOB</name>
<dbReference type="RefSeq" id="WP_164613019.1">
    <property type="nucleotide sequence ID" value="NZ_JAAIKE010000004.1"/>
</dbReference>
<dbReference type="Proteomes" id="UP000481421">
    <property type="component" value="Unassembled WGS sequence"/>
</dbReference>
<dbReference type="SUPFAM" id="SSF52242">
    <property type="entry name" value="Cobalamin (vitamin B12)-binding domain"/>
    <property type="match status" value="1"/>
</dbReference>
<sequence length="272" mass="30093">METRFPAFKALGNRGADPDGVVPETTAIVHSFAAEVILRVAAQARRDRMEATASKIALLRDALLGEDDMAAADFVRDARLGGMPADTLYYGLVAGAVQQVGDVWARDHITLPDMLRTSQRVWRIMNDLREVFVRLSDRKPGQRAVFAPCPSEPHRIGLTITADDLRRRGWEIELVTEDDHDSLVQEIERRAPIHVALGATSVDMTLELTRLVVALRAHIPGVWVMIGGPITEQVPDLLALTGADALANTAEHAERLMLDHMADLLDRRANRY</sequence>
<dbReference type="Pfam" id="PF02310">
    <property type="entry name" value="B12-binding"/>
    <property type="match status" value="1"/>
</dbReference>
<dbReference type="AlphaFoldDB" id="A0A6B3RW77"/>
<feature type="domain" description="B12-binding" evidence="1">
    <location>
        <begin position="141"/>
        <end position="271"/>
    </location>
</feature>